<feature type="compositionally biased region" description="Polar residues" evidence="2">
    <location>
        <begin position="214"/>
        <end position="231"/>
    </location>
</feature>
<feature type="region of interest" description="Disordered" evidence="2">
    <location>
        <begin position="790"/>
        <end position="986"/>
    </location>
</feature>
<feature type="compositionally biased region" description="Basic and acidic residues" evidence="2">
    <location>
        <begin position="831"/>
        <end position="855"/>
    </location>
</feature>
<gene>
    <name evidence="3" type="ORF">RRG08_065772</name>
</gene>
<feature type="compositionally biased region" description="Basic and acidic residues" evidence="2">
    <location>
        <begin position="411"/>
        <end position="435"/>
    </location>
</feature>
<feature type="compositionally biased region" description="Basic residues" evidence="2">
    <location>
        <begin position="564"/>
        <end position="588"/>
    </location>
</feature>
<feature type="compositionally biased region" description="Pro residues" evidence="2">
    <location>
        <begin position="589"/>
        <end position="598"/>
    </location>
</feature>
<dbReference type="Pfam" id="PF15369">
    <property type="entry name" value="KIAA1328"/>
    <property type="match status" value="1"/>
</dbReference>
<keyword evidence="1" id="KW-0175">Coiled coil</keyword>
<dbReference type="AlphaFoldDB" id="A0AAE0Y6N6"/>
<evidence type="ECO:0000256" key="2">
    <source>
        <dbReference type="SAM" id="MobiDB-lite"/>
    </source>
</evidence>
<feature type="coiled-coil region" evidence="1">
    <location>
        <begin position="1148"/>
        <end position="1175"/>
    </location>
</feature>
<feature type="compositionally biased region" description="Polar residues" evidence="2">
    <location>
        <begin position="940"/>
        <end position="967"/>
    </location>
</feature>
<feature type="compositionally biased region" description="Acidic residues" evidence="2">
    <location>
        <begin position="66"/>
        <end position="79"/>
    </location>
</feature>
<feature type="compositionally biased region" description="Basic and acidic residues" evidence="2">
    <location>
        <begin position="523"/>
        <end position="555"/>
    </location>
</feature>
<dbReference type="InterPro" id="IPR032736">
    <property type="entry name" value="Hinderin"/>
</dbReference>
<feature type="compositionally biased region" description="Basic and acidic residues" evidence="2">
    <location>
        <begin position="927"/>
        <end position="937"/>
    </location>
</feature>
<name>A0AAE0Y6N6_9GAST</name>
<feature type="compositionally biased region" description="Basic and acidic residues" evidence="2">
    <location>
        <begin position="1230"/>
        <end position="1248"/>
    </location>
</feature>
<keyword evidence="4" id="KW-1185">Reference proteome</keyword>
<feature type="coiled-coil region" evidence="1">
    <location>
        <begin position="120"/>
        <end position="179"/>
    </location>
</feature>
<feature type="region of interest" description="Disordered" evidence="2">
    <location>
        <begin position="202"/>
        <end position="258"/>
    </location>
</feature>
<protein>
    <submittedName>
        <fullName evidence="3">Uncharacterized protein</fullName>
    </submittedName>
</protein>
<accession>A0AAE0Y6N6</accession>
<dbReference type="PANTHER" id="PTHR28375">
    <property type="entry name" value="PROTEIN HINDERIN"/>
    <property type="match status" value="1"/>
</dbReference>
<proteinExistence type="predicted"/>
<dbReference type="EMBL" id="JAWDGP010006851">
    <property type="protein sequence ID" value="KAK3734403.1"/>
    <property type="molecule type" value="Genomic_DNA"/>
</dbReference>
<dbReference type="PANTHER" id="PTHR28375:SF1">
    <property type="entry name" value="PROTEIN HINDERIN"/>
    <property type="match status" value="1"/>
</dbReference>
<feature type="region of interest" description="Disordered" evidence="2">
    <location>
        <begin position="520"/>
        <end position="607"/>
    </location>
</feature>
<sequence>MAAAARHKHSLKTKDSSSMFWAKPAQGKIGSHVPGVTVQDKGNLRPKIKGGRVKEVKAGVPLVQPELEEGKEGEEDDDLHDTKTVTSAAASEVTQSILDTDASTITTLRHSRKVSLRDLCVEDKKRVANLIKELAKLGEEKESAEKNLEEERQRYEEQILQLVDQQEEILREREEVQKRMLEYQTYILTLKQQQKEEELLHMQQAASRAKMQYSVKTKSSPARNKGRQSSPKLPDRNLDSGDVGNREDNHPDVDLEQPSKHFYLNDLDEHEKTNISEDNVMESGVNDFSTRVQPALSPQPIPLSRSGRERRNPDADLGQSPRPDRPFTTLIDRELENQKRILEVAMNNSGNMEKPAGRSVQELFQTGTQAPHPGIETPGTMPNRPGKDDHCQISSRSQPPHRPPPPSHPQGKPEYRAGHDRDADAVRDPQSKDTMRADADFLRTESRLFDYPHGNFLLVSPEKNELLSRFMESHTEMRNVSAQEDNVDGYEKGGNGEKTREKEKTHTEVKYGVGNWIDQPIRQGKETQRSDAGYHEENFVDDNRENIVPEKDLKTQQDSPKQISKQHHGNVKGHIHHHSSGNRKHRRPPPPSYGPLHPPVMSSTQKSSEIADFVSVTSTEVSAADYHRGPNDQGRMRNRNHELVNGNSDGKFLGKTVEFSENPHGAKSESVLPQEEDFLEKYRKMSPSERKRELLKQKSMLLEEQARLKLILSDQESQLQQKHQEALAKMKQFQEMKKADHREAGEMQSSLVRLEEELARKEQELIQGRELLRQKKQAQADLQLEADQAFMEDKSPMQPGIKPNILASTPQKDVEKIPSPSRGSRRAGRQTSHEEKDRSSSSPITERKLSGKDGDSCVLYASQTSDRAVDDGIGKTVGGSGAETESGIVRKLDYPPDSENEGESPSSKKPQEQKMVDVVSESNAGSHGERNSERKVDAGTSISYSHLPRSSSKSTVNLGKSSVNSKVSPRKEAESNSKISSRHSLSPGEKTLSVLEIINSLDDDVVAVPPYSTAPHHTADKRFHPSLRTANTSNAISNRIGFTNRPVKFGEVGGTFKSGDGHFITRPFLQSRQIENKSLAASTKLGGSGRFGKGFYSASQVVSGMTSPKLGHSNLHGTVQSLLTGPRAGENIGRITRTGKSVAPHSGLRETDENLEIFELKRHQLKNAAAVEEEEDVIDLILSRRGLGVNADEGDNFSVDLSAVYDDDADSNLDEIVRALEEEEQEADVGFEHLYSRGNDKSLEKSQS</sequence>
<feature type="coiled-coil region" evidence="1">
    <location>
        <begin position="716"/>
        <end position="771"/>
    </location>
</feature>
<feature type="region of interest" description="Disordered" evidence="2">
    <location>
        <begin position="368"/>
        <end position="435"/>
    </location>
</feature>
<feature type="region of interest" description="Disordered" evidence="2">
    <location>
        <begin position="30"/>
        <end position="80"/>
    </location>
</feature>
<evidence type="ECO:0000313" key="4">
    <source>
        <dbReference type="Proteomes" id="UP001283361"/>
    </source>
</evidence>
<comment type="caution">
    <text evidence="3">The sequence shown here is derived from an EMBL/GenBank/DDBJ whole genome shotgun (WGS) entry which is preliminary data.</text>
</comment>
<organism evidence="3 4">
    <name type="scientific">Elysia crispata</name>
    <name type="common">lettuce slug</name>
    <dbReference type="NCBI Taxonomy" id="231223"/>
    <lineage>
        <taxon>Eukaryota</taxon>
        <taxon>Metazoa</taxon>
        <taxon>Spiralia</taxon>
        <taxon>Lophotrochozoa</taxon>
        <taxon>Mollusca</taxon>
        <taxon>Gastropoda</taxon>
        <taxon>Heterobranchia</taxon>
        <taxon>Euthyneura</taxon>
        <taxon>Panpulmonata</taxon>
        <taxon>Sacoglossa</taxon>
        <taxon>Placobranchoidea</taxon>
        <taxon>Plakobranchidae</taxon>
        <taxon>Elysia</taxon>
    </lineage>
</organism>
<feature type="region of interest" description="Disordered" evidence="2">
    <location>
        <begin position="486"/>
        <end position="507"/>
    </location>
</feature>
<dbReference type="Proteomes" id="UP001283361">
    <property type="component" value="Unassembled WGS sequence"/>
</dbReference>
<feature type="region of interest" description="Disordered" evidence="2">
    <location>
        <begin position="1224"/>
        <end position="1248"/>
    </location>
</feature>
<reference evidence="3" key="1">
    <citation type="journal article" date="2023" name="G3 (Bethesda)">
        <title>A reference genome for the long-term kleptoplast-retaining sea slug Elysia crispata morphotype clarki.</title>
        <authorList>
            <person name="Eastman K.E."/>
            <person name="Pendleton A.L."/>
            <person name="Shaikh M.A."/>
            <person name="Suttiyut T."/>
            <person name="Ogas R."/>
            <person name="Tomko P."/>
            <person name="Gavelis G."/>
            <person name="Widhalm J.R."/>
            <person name="Wisecaver J.H."/>
        </authorList>
    </citation>
    <scope>NUCLEOTIDE SEQUENCE</scope>
    <source>
        <strain evidence="3">ECLA1</strain>
    </source>
</reference>
<feature type="compositionally biased region" description="Basic and acidic residues" evidence="2">
    <location>
        <begin position="489"/>
        <end position="507"/>
    </location>
</feature>
<evidence type="ECO:0000313" key="3">
    <source>
        <dbReference type="EMBL" id="KAK3734403.1"/>
    </source>
</evidence>
<feature type="region of interest" description="Disordered" evidence="2">
    <location>
        <begin position="625"/>
        <end position="652"/>
    </location>
</feature>
<feature type="region of interest" description="Disordered" evidence="2">
    <location>
        <begin position="289"/>
        <end position="330"/>
    </location>
</feature>
<feature type="compositionally biased region" description="Basic and acidic residues" evidence="2">
    <location>
        <begin position="233"/>
        <end position="258"/>
    </location>
</feature>
<evidence type="ECO:0000256" key="1">
    <source>
        <dbReference type="SAM" id="Coils"/>
    </source>
</evidence>